<feature type="region of interest" description="Disordered" evidence="1">
    <location>
        <begin position="187"/>
        <end position="207"/>
    </location>
</feature>
<accession>A0A9N9R4A4</accession>
<feature type="compositionally biased region" description="Low complexity" evidence="1">
    <location>
        <begin position="72"/>
        <end position="82"/>
    </location>
</feature>
<protein>
    <submittedName>
        <fullName evidence="2">Uncharacterized protein</fullName>
    </submittedName>
</protein>
<dbReference type="Proteomes" id="UP001153714">
    <property type="component" value="Chromosome 20"/>
</dbReference>
<feature type="region of interest" description="Disordered" evidence="1">
    <location>
        <begin position="455"/>
        <end position="497"/>
    </location>
</feature>
<name>A0A9N9R4A4_9NEOP</name>
<feature type="region of interest" description="Disordered" evidence="1">
    <location>
        <begin position="250"/>
        <end position="281"/>
    </location>
</feature>
<evidence type="ECO:0000313" key="3">
    <source>
        <dbReference type="Proteomes" id="UP001153714"/>
    </source>
</evidence>
<evidence type="ECO:0000256" key="1">
    <source>
        <dbReference type="SAM" id="MobiDB-lite"/>
    </source>
</evidence>
<reference evidence="2" key="2">
    <citation type="submission" date="2022-10" db="EMBL/GenBank/DDBJ databases">
        <authorList>
            <consortium name="ENA_rothamsted_submissions"/>
            <consortium name="culmorum"/>
            <person name="King R."/>
        </authorList>
    </citation>
    <scope>NUCLEOTIDE SEQUENCE</scope>
</reference>
<feature type="compositionally biased region" description="Basic residues" evidence="1">
    <location>
        <begin position="83"/>
        <end position="105"/>
    </location>
</feature>
<sequence length="497" mass="54349">MMSDRGQCGGGVRGRGGGELRRGRGGRARRPLEETNRTLRRLRPVLLRPPRGRAVLPGLEPGDARAPRPRARAPLPHVAARASRPRRRPLPLPRPRGRAPARARARAGGPRAARAQRHVHSGAREYDGGRGRDDAGAGAVPRGPGGVHEVPRAAAARHAVVLQRRDQLLDHRVHHRVRQGRGVLRDSGRHEAHQGVRVRGGGARRGGRALPVRGDAVLPQGVLRLLERVPQARARLRRLRGLRLRVGRRHRPEDEGAAGARQAGLVRALQPRGREAAGQRVRRRARQAVGAQPGAVRGHARGQVQRVLRALQPALLLPPGVRLRGPLRALLRPARAAAAAAGVPRPPQGGLVRAVPGRALARLRLHGRAAEAVARAVAALRALLQRPRQREELRRPGHRRPLPGLRLREQRAVPVLPRAVAAAARVPLRGGARAAGARAARRGARRLRVRRLLAARHWRHRRHRRHRRARAAGRQQPGHHQGARARLNRGASESSRQ</sequence>
<feature type="compositionally biased region" description="Low complexity" evidence="1">
    <location>
        <begin position="44"/>
        <end position="59"/>
    </location>
</feature>
<feature type="region of interest" description="Disordered" evidence="1">
    <location>
        <begin position="1"/>
        <end position="148"/>
    </location>
</feature>
<gene>
    <name evidence="2" type="ORF">DIATSA_LOCUS7449</name>
</gene>
<evidence type="ECO:0000313" key="2">
    <source>
        <dbReference type="EMBL" id="CAG9789742.1"/>
    </source>
</evidence>
<keyword evidence="3" id="KW-1185">Reference proteome</keyword>
<dbReference type="AlphaFoldDB" id="A0A9N9R4A4"/>
<feature type="compositionally biased region" description="Basic and acidic residues" evidence="1">
    <location>
        <begin position="122"/>
        <end position="135"/>
    </location>
</feature>
<proteinExistence type="predicted"/>
<dbReference type="EMBL" id="OU893351">
    <property type="protein sequence ID" value="CAG9789742.1"/>
    <property type="molecule type" value="Genomic_DNA"/>
</dbReference>
<reference evidence="2" key="1">
    <citation type="submission" date="2021-12" db="EMBL/GenBank/DDBJ databases">
        <authorList>
            <person name="King R."/>
        </authorList>
    </citation>
    <scope>NUCLEOTIDE SEQUENCE</scope>
</reference>
<feature type="compositionally biased region" description="Basic residues" evidence="1">
    <location>
        <begin position="455"/>
        <end position="471"/>
    </location>
</feature>
<organism evidence="2 3">
    <name type="scientific">Diatraea saccharalis</name>
    <name type="common">sugarcane borer</name>
    <dbReference type="NCBI Taxonomy" id="40085"/>
    <lineage>
        <taxon>Eukaryota</taxon>
        <taxon>Metazoa</taxon>
        <taxon>Ecdysozoa</taxon>
        <taxon>Arthropoda</taxon>
        <taxon>Hexapoda</taxon>
        <taxon>Insecta</taxon>
        <taxon>Pterygota</taxon>
        <taxon>Neoptera</taxon>
        <taxon>Endopterygota</taxon>
        <taxon>Lepidoptera</taxon>
        <taxon>Glossata</taxon>
        <taxon>Ditrysia</taxon>
        <taxon>Pyraloidea</taxon>
        <taxon>Crambidae</taxon>
        <taxon>Crambinae</taxon>
        <taxon>Diatraea</taxon>
    </lineage>
</organism>